<dbReference type="NCBIfam" id="TIGR00574">
    <property type="entry name" value="dnl1"/>
    <property type="match status" value="1"/>
</dbReference>
<dbReference type="InterPro" id="IPR012310">
    <property type="entry name" value="DNA_ligase_ATP-dep_cent"/>
</dbReference>
<dbReference type="Proteomes" id="UP000029120">
    <property type="component" value="Chromosome 2"/>
</dbReference>
<evidence type="ECO:0000256" key="2">
    <source>
        <dbReference type="ARBA" id="ARBA00012727"/>
    </source>
</evidence>
<name>A0A087HEW4_ARAAL</name>
<dbReference type="SUPFAM" id="SSF56091">
    <property type="entry name" value="DNA ligase/mRNA capping enzyme, catalytic domain"/>
    <property type="match status" value="1"/>
</dbReference>
<sequence>MEGSKVVDQTLLEKHEQWISIVRLMEKDPSTIYGQTVEDILCNMLRTVIATTPEDLLATVYLASNQIAPVHEDAELRIDVASMIKAVSEFSGLDVEDVQERFDELRCFGDLAKQCAQPTEFNSEPLTIVKVFNTLREMAKFSQDPAEGDGVMMKDQLNSLLLATRDCEAMYLTCLLLRSLGLGLSRFSVLYALGQAAVYNEEHSKQPPYTTEDPFTEAGKLVWQVFSVFPVFEVIVRALLNGGVWNLLNACKFTPGFDLGFIHPTRYPVKSGGEILDIFKDTPFTCEYKYDGLLAQIHYMDDGAYEIFSSRGPKTYTSQFTDVLSRLKKPSLKSCILDCVVVPFDRAGMKIIPLEQVTLPLDRAGMKIIRSEQILRTESPQNVNVSDTEVDVCIFAYDMLYLNGQLLIQDSLNIRRQKLYDSFEEDPGVFKFATTLTSTNADEIQKFFQDSVDYGCKGITIKTLNSDATFERSEKKEWLELRKEPLAWRKVYAVDSVDLVPIAAFHYSDNPTGSYRAFVLACYDFEKKEFQSICIATAGFSEAVLEERSSSLRSKVISFPKQNYQVDDRLMPDVWFQPTEVWEVKAISMRISPVQRAAIGIVDPDKGISLDIPRLVRVRADKKPEEATSSVQVVEMFNRIKRKQLS</sequence>
<dbReference type="InterPro" id="IPR012340">
    <property type="entry name" value="NA-bd_OB-fold"/>
</dbReference>
<dbReference type="SUPFAM" id="SSF117018">
    <property type="entry name" value="ATP-dependent DNA ligase DNA-binding domain"/>
    <property type="match status" value="1"/>
</dbReference>
<feature type="domain" description="ATP-dependent DNA ligase family profile" evidence="16">
    <location>
        <begin position="385"/>
        <end position="524"/>
    </location>
</feature>
<dbReference type="PANTHER" id="PTHR45674:SF4">
    <property type="entry name" value="DNA LIGASE 1"/>
    <property type="match status" value="1"/>
</dbReference>
<evidence type="ECO:0000256" key="8">
    <source>
        <dbReference type="ARBA" id="ARBA00022840"/>
    </source>
</evidence>
<dbReference type="GO" id="GO:0005739">
    <property type="term" value="C:mitochondrion"/>
    <property type="evidence" value="ECO:0007669"/>
    <property type="project" value="TreeGrafter"/>
</dbReference>
<evidence type="ECO:0000256" key="5">
    <source>
        <dbReference type="ARBA" id="ARBA00022705"/>
    </source>
</evidence>
<dbReference type="GO" id="GO:0003910">
    <property type="term" value="F:DNA ligase (ATP) activity"/>
    <property type="evidence" value="ECO:0007669"/>
    <property type="project" value="UniProtKB-EC"/>
</dbReference>
<evidence type="ECO:0000259" key="16">
    <source>
        <dbReference type="PROSITE" id="PS50160"/>
    </source>
</evidence>
<evidence type="ECO:0000256" key="12">
    <source>
        <dbReference type="ARBA" id="ARBA00034003"/>
    </source>
</evidence>
<dbReference type="CDD" id="cd07900">
    <property type="entry name" value="Adenylation_DNA_ligase_I_Euk"/>
    <property type="match status" value="1"/>
</dbReference>
<evidence type="ECO:0000256" key="1">
    <source>
        <dbReference type="ARBA" id="ARBA00007572"/>
    </source>
</evidence>
<evidence type="ECO:0000256" key="9">
    <source>
        <dbReference type="ARBA" id="ARBA00023172"/>
    </source>
</evidence>
<dbReference type="GO" id="GO:0071897">
    <property type="term" value="P:DNA biosynthetic process"/>
    <property type="evidence" value="ECO:0007669"/>
    <property type="project" value="InterPro"/>
</dbReference>
<keyword evidence="11" id="KW-0131">Cell cycle</keyword>
<dbReference type="CDD" id="cd07969">
    <property type="entry name" value="OBF_DNA_ligase_I"/>
    <property type="match status" value="1"/>
</dbReference>
<dbReference type="PANTHER" id="PTHR45674">
    <property type="entry name" value="DNA LIGASE 1/3 FAMILY MEMBER"/>
    <property type="match status" value="1"/>
</dbReference>
<accession>A0A087HEW4</accession>
<evidence type="ECO:0000256" key="7">
    <source>
        <dbReference type="ARBA" id="ARBA00022763"/>
    </source>
</evidence>
<evidence type="ECO:0000256" key="11">
    <source>
        <dbReference type="ARBA" id="ARBA00023306"/>
    </source>
</evidence>
<dbReference type="GO" id="GO:0005524">
    <property type="term" value="F:ATP binding"/>
    <property type="evidence" value="ECO:0007669"/>
    <property type="project" value="UniProtKB-KW"/>
</dbReference>
<dbReference type="Pfam" id="PF01068">
    <property type="entry name" value="DNA_ligase_A_M"/>
    <property type="match status" value="1"/>
</dbReference>
<dbReference type="InterPro" id="IPR050191">
    <property type="entry name" value="ATP-dep_DNA_ligase"/>
</dbReference>
<reference evidence="18" key="1">
    <citation type="journal article" date="2015" name="Nat. Plants">
        <title>Genome expansion of Arabis alpina linked with retrotransposition and reduced symmetric DNA methylation.</title>
        <authorList>
            <person name="Willing E.M."/>
            <person name="Rawat V."/>
            <person name="Mandakova T."/>
            <person name="Maumus F."/>
            <person name="James G.V."/>
            <person name="Nordstroem K.J."/>
            <person name="Becker C."/>
            <person name="Warthmann N."/>
            <person name="Chica C."/>
            <person name="Szarzynska B."/>
            <person name="Zytnicki M."/>
            <person name="Albani M.C."/>
            <person name="Kiefer C."/>
            <person name="Bergonzi S."/>
            <person name="Castaings L."/>
            <person name="Mateos J.L."/>
            <person name="Berns M.C."/>
            <person name="Bujdoso N."/>
            <person name="Piofczyk T."/>
            <person name="de Lorenzo L."/>
            <person name="Barrero-Sicilia C."/>
            <person name="Mateos I."/>
            <person name="Piednoel M."/>
            <person name="Hagmann J."/>
            <person name="Chen-Min-Tao R."/>
            <person name="Iglesias-Fernandez R."/>
            <person name="Schuster S.C."/>
            <person name="Alonso-Blanco C."/>
            <person name="Roudier F."/>
            <person name="Carbonero P."/>
            <person name="Paz-Ares J."/>
            <person name="Davis S.J."/>
            <person name="Pecinka A."/>
            <person name="Quesneville H."/>
            <person name="Colot V."/>
            <person name="Lysak M.A."/>
            <person name="Weigel D."/>
            <person name="Coupland G."/>
            <person name="Schneeberger K."/>
        </authorList>
    </citation>
    <scope>NUCLEOTIDE SEQUENCE [LARGE SCALE GENOMIC DNA]</scope>
    <source>
        <strain evidence="18">cv. Pajares</strain>
    </source>
</reference>
<evidence type="ECO:0000256" key="13">
    <source>
        <dbReference type="ARBA" id="ARBA00041131"/>
    </source>
</evidence>
<keyword evidence="5" id="KW-0235">DNA replication</keyword>
<dbReference type="GO" id="GO:0003677">
    <property type="term" value="F:DNA binding"/>
    <property type="evidence" value="ECO:0007669"/>
    <property type="project" value="InterPro"/>
</dbReference>
<dbReference type="SUPFAM" id="SSF50249">
    <property type="entry name" value="Nucleic acid-binding proteins"/>
    <property type="match status" value="1"/>
</dbReference>
<evidence type="ECO:0000313" key="18">
    <source>
        <dbReference type="Proteomes" id="UP000029120"/>
    </source>
</evidence>
<dbReference type="GO" id="GO:0005634">
    <property type="term" value="C:nucleus"/>
    <property type="evidence" value="ECO:0007669"/>
    <property type="project" value="TreeGrafter"/>
</dbReference>
<dbReference type="InterPro" id="IPR036599">
    <property type="entry name" value="DNA_ligase_N_sf"/>
</dbReference>
<comment type="similarity">
    <text evidence="1 15">Belongs to the ATP-dependent DNA ligase family.</text>
</comment>
<dbReference type="Gene3D" id="3.30.1490.70">
    <property type="match status" value="1"/>
</dbReference>
<dbReference type="Pfam" id="PF04675">
    <property type="entry name" value="DNA_ligase_A_N"/>
    <property type="match status" value="1"/>
</dbReference>
<keyword evidence="10" id="KW-0234">DNA repair</keyword>
<comment type="catalytic activity">
    <reaction evidence="12">
        <text>ATP + (deoxyribonucleotide)n-3'-hydroxyl + 5'-phospho-(deoxyribonucleotide)m = (deoxyribonucleotide)n+m + AMP + diphosphate.</text>
        <dbReference type="EC" id="6.5.1.1"/>
    </reaction>
</comment>
<keyword evidence="6" id="KW-0547">Nucleotide-binding</keyword>
<dbReference type="GO" id="GO:0006310">
    <property type="term" value="P:DNA recombination"/>
    <property type="evidence" value="ECO:0007669"/>
    <property type="project" value="UniProtKB-KW"/>
</dbReference>
<dbReference type="Pfam" id="PF04679">
    <property type="entry name" value="DNA_ligase_A_C"/>
    <property type="match status" value="1"/>
</dbReference>
<evidence type="ECO:0000313" key="17">
    <source>
        <dbReference type="EMBL" id="KFK40666.1"/>
    </source>
</evidence>
<dbReference type="Gene3D" id="2.40.50.140">
    <property type="entry name" value="Nucleic acid-binding proteins"/>
    <property type="match status" value="1"/>
</dbReference>
<gene>
    <name evidence="17" type="ordered locus">AALP_Aa2g026100</name>
</gene>
<dbReference type="EC" id="6.5.1.1" evidence="2"/>
<keyword evidence="8" id="KW-0067">ATP-binding</keyword>
<evidence type="ECO:0000256" key="3">
    <source>
        <dbReference type="ARBA" id="ARBA00022598"/>
    </source>
</evidence>
<keyword evidence="7" id="KW-0227">DNA damage</keyword>
<keyword evidence="9" id="KW-0233">DNA recombination</keyword>
<dbReference type="InterPro" id="IPR012308">
    <property type="entry name" value="DNA_ligase_ATP-dep_N"/>
</dbReference>
<dbReference type="GO" id="GO:0006273">
    <property type="term" value="P:lagging strand elongation"/>
    <property type="evidence" value="ECO:0007669"/>
    <property type="project" value="TreeGrafter"/>
</dbReference>
<dbReference type="OrthoDB" id="206088at2759"/>
<protein>
    <recommendedName>
        <fullName evidence="13">DNA ligase 1</fullName>
        <ecNumber evidence="2">6.5.1.1</ecNumber>
    </recommendedName>
    <alternativeName>
        <fullName evidence="14">DNA ligase I</fullName>
    </alternativeName>
</protein>
<evidence type="ECO:0000256" key="14">
    <source>
        <dbReference type="ARBA" id="ARBA00041666"/>
    </source>
</evidence>
<evidence type="ECO:0000256" key="10">
    <source>
        <dbReference type="ARBA" id="ARBA00023204"/>
    </source>
</evidence>
<keyword evidence="3" id="KW-0436">Ligase</keyword>
<evidence type="ECO:0000256" key="6">
    <source>
        <dbReference type="ARBA" id="ARBA00022741"/>
    </source>
</evidence>
<dbReference type="InterPro" id="IPR000977">
    <property type="entry name" value="DNA_ligase_ATP-dep"/>
</dbReference>
<keyword evidence="4" id="KW-0132">Cell division</keyword>
<proteinExistence type="inferred from homology"/>
<dbReference type="EMBL" id="CM002870">
    <property type="protein sequence ID" value="KFK40666.1"/>
    <property type="molecule type" value="Genomic_DNA"/>
</dbReference>
<dbReference type="GO" id="GO:0051301">
    <property type="term" value="P:cell division"/>
    <property type="evidence" value="ECO:0007669"/>
    <property type="project" value="UniProtKB-KW"/>
</dbReference>
<organism evidence="17 18">
    <name type="scientific">Arabis alpina</name>
    <name type="common">Alpine rock-cress</name>
    <dbReference type="NCBI Taxonomy" id="50452"/>
    <lineage>
        <taxon>Eukaryota</taxon>
        <taxon>Viridiplantae</taxon>
        <taxon>Streptophyta</taxon>
        <taxon>Embryophyta</taxon>
        <taxon>Tracheophyta</taxon>
        <taxon>Spermatophyta</taxon>
        <taxon>Magnoliopsida</taxon>
        <taxon>eudicotyledons</taxon>
        <taxon>Gunneridae</taxon>
        <taxon>Pentapetalae</taxon>
        <taxon>rosids</taxon>
        <taxon>malvids</taxon>
        <taxon>Brassicales</taxon>
        <taxon>Brassicaceae</taxon>
        <taxon>Arabideae</taxon>
        <taxon>Arabis</taxon>
    </lineage>
</organism>
<dbReference type="PROSITE" id="PS50160">
    <property type="entry name" value="DNA_LIGASE_A3"/>
    <property type="match status" value="1"/>
</dbReference>
<dbReference type="Gene3D" id="3.30.470.30">
    <property type="entry name" value="DNA ligase/mRNA capping enzyme"/>
    <property type="match status" value="1"/>
</dbReference>
<dbReference type="GO" id="GO:0006281">
    <property type="term" value="P:DNA repair"/>
    <property type="evidence" value="ECO:0007669"/>
    <property type="project" value="UniProtKB-KW"/>
</dbReference>
<evidence type="ECO:0000256" key="15">
    <source>
        <dbReference type="RuleBase" id="RU004196"/>
    </source>
</evidence>
<dbReference type="AlphaFoldDB" id="A0A087HEW4"/>
<dbReference type="InterPro" id="IPR012309">
    <property type="entry name" value="DNA_ligase_ATP-dep_C"/>
</dbReference>
<dbReference type="eggNOG" id="KOG0967">
    <property type="taxonomic scope" value="Eukaryota"/>
</dbReference>
<dbReference type="Gene3D" id="1.10.3260.10">
    <property type="entry name" value="DNA ligase, ATP-dependent, N-terminal domain"/>
    <property type="match status" value="1"/>
</dbReference>
<dbReference type="Gramene" id="KFK40666">
    <property type="protein sequence ID" value="KFK40666"/>
    <property type="gene ID" value="AALP_AA2G026100"/>
</dbReference>
<keyword evidence="18" id="KW-1185">Reference proteome</keyword>
<evidence type="ECO:0000256" key="4">
    <source>
        <dbReference type="ARBA" id="ARBA00022618"/>
    </source>
</evidence>